<name>F9EKQ2_9FUSO</name>
<keyword evidence="2" id="KW-0560">Oxidoreductase</keyword>
<feature type="domain" description="3-hydroxyacyl-CoA dehydrogenase NAD binding" evidence="1">
    <location>
        <begin position="2"/>
        <end position="42"/>
    </location>
</feature>
<evidence type="ECO:0000259" key="1">
    <source>
        <dbReference type="Pfam" id="PF02737"/>
    </source>
</evidence>
<dbReference type="SUPFAM" id="SSF51735">
    <property type="entry name" value="NAD(P)-binding Rossmann-fold domains"/>
    <property type="match status" value="1"/>
</dbReference>
<dbReference type="HOGENOM" id="CLU_209706_0_0_0"/>
<dbReference type="Pfam" id="PF02737">
    <property type="entry name" value="3HCDH_N"/>
    <property type="match status" value="1"/>
</dbReference>
<dbReference type="InterPro" id="IPR036291">
    <property type="entry name" value="NAD(P)-bd_dom_sf"/>
</dbReference>
<dbReference type="PATRIC" id="fig|997347.4.peg.471"/>
<gene>
    <name evidence="2" type="ORF">HMPREF9094_0506</name>
</gene>
<proteinExistence type="predicted"/>
<organism evidence="2 3">
    <name type="scientific">Fusobacterium animalis ATCC 51191</name>
    <dbReference type="NCBI Taxonomy" id="997347"/>
    <lineage>
        <taxon>Bacteria</taxon>
        <taxon>Fusobacteriati</taxon>
        <taxon>Fusobacteriota</taxon>
        <taxon>Fusobacteriia</taxon>
        <taxon>Fusobacteriales</taxon>
        <taxon>Fusobacteriaceae</taxon>
        <taxon>Fusobacterium</taxon>
    </lineage>
</organism>
<dbReference type="EC" id="1.1.1.157" evidence="2"/>
<dbReference type="AlphaFoldDB" id="F9EKQ2"/>
<dbReference type="GO" id="GO:0008691">
    <property type="term" value="F:3-hydroxybutyryl-CoA dehydrogenase activity"/>
    <property type="evidence" value="ECO:0007669"/>
    <property type="project" value="UniProtKB-EC"/>
</dbReference>
<dbReference type="GO" id="GO:0070403">
    <property type="term" value="F:NAD+ binding"/>
    <property type="evidence" value="ECO:0007669"/>
    <property type="project" value="InterPro"/>
</dbReference>
<keyword evidence="3" id="KW-1185">Reference proteome</keyword>
<accession>F9EKQ2</accession>
<evidence type="ECO:0000313" key="3">
    <source>
        <dbReference type="Proteomes" id="UP000005392"/>
    </source>
</evidence>
<reference evidence="2 3" key="1">
    <citation type="submission" date="2011-05" db="EMBL/GenBank/DDBJ databases">
        <authorList>
            <person name="Muzny D."/>
            <person name="Qin X."/>
            <person name="Deng J."/>
            <person name="Jiang H."/>
            <person name="Liu Y."/>
            <person name="Qu J."/>
            <person name="Song X.-Z."/>
            <person name="Zhang L."/>
            <person name="Thornton R."/>
            <person name="Coyle M."/>
            <person name="Francisco L."/>
            <person name="Jackson L."/>
            <person name="Javaid M."/>
            <person name="Korchina V."/>
            <person name="Kovar C."/>
            <person name="Mata R."/>
            <person name="Mathew T."/>
            <person name="Ngo R."/>
            <person name="Nguyen L."/>
            <person name="Nguyen N."/>
            <person name="Okwuonu G."/>
            <person name="Ongeri F."/>
            <person name="Pham C."/>
            <person name="Simmons D."/>
            <person name="Wilczek-Boney K."/>
            <person name="Hale W."/>
            <person name="Jakkamsetti A."/>
            <person name="Pham P."/>
            <person name="Ruth R."/>
            <person name="San Lucas F."/>
            <person name="Warren J."/>
            <person name="Zhang J."/>
            <person name="Zhao Z."/>
            <person name="Zhou C."/>
            <person name="Zhu D."/>
            <person name="Lee S."/>
            <person name="Bess C."/>
            <person name="Blankenburg K."/>
            <person name="Forbes L."/>
            <person name="Fu Q."/>
            <person name="Gubbala S."/>
            <person name="Hirani K."/>
            <person name="Jayaseelan J.C."/>
            <person name="Lara F."/>
            <person name="Munidasa M."/>
            <person name="Palculict T."/>
            <person name="Patil S."/>
            <person name="Pu L.-L."/>
            <person name="Saada N."/>
            <person name="Tang L."/>
            <person name="Weissenberger G."/>
            <person name="Zhu Y."/>
            <person name="Hemphill L."/>
            <person name="Shang Y."/>
            <person name="Youmans B."/>
            <person name="Ayvaz T."/>
            <person name="Ross M."/>
            <person name="Santibanez J."/>
            <person name="Aqrawi P."/>
            <person name="Gross S."/>
            <person name="Joshi V."/>
            <person name="Fowler G."/>
            <person name="Nazareth L."/>
            <person name="Reid J."/>
            <person name="Worley K."/>
            <person name="Petrosino J."/>
            <person name="Highlander S."/>
            <person name="Gibbs R."/>
        </authorList>
    </citation>
    <scope>NUCLEOTIDE SEQUENCE [LARGE SCALE GENOMIC DNA]</scope>
    <source>
        <strain evidence="2 3">ATCC 51191</strain>
    </source>
</reference>
<evidence type="ECO:0000313" key="2">
    <source>
        <dbReference type="EMBL" id="EGQ80465.1"/>
    </source>
</evidence>
<protein>
    <submittedName>
        <fullName evidence="2">3-hydroxybutyryl-CoA dehydrogenase</fullName>
        <ecNumber evidence="2">1.1.1.157</ecNumber>
    </submittedName>
</protein>
<dbReference type="InterPro" id="IPR006176">
    <property type="entry name" value="3-OHacyl-CoA_DH_NAD-bd"/>
</dbReference>
<dbReference type="Proteomes" id="UP000005392">
    <property type="component" value="Unassembled WGS sequence"/>
</dbReference>
<dbReference type="EMBL" id="AFQD01000077">
    <property type="protein sequence ID" value="EGQ80465.1"/>
    <property type="molecule type" value="Genomic_DNA"/>
</dbReference>
<comment type="caution">
    <text evidence="2">The sequence shown here is derived from an EMBL/GenBank/DDBJ whole genome shotgun (WGS) entry which is preliminary data.</text>
</comment>
<dbReference type="GO" id="GO:0006631">
    <property type="term" value="P:fatty acid metabolic process"/>
    <property type="evidence" value="ECO:0007669"/>
    <property type="project" value="InterPro"/>
</dbReference>
<dbReference type="Gene3D" id="3.40.50.720">
    <property type="entry name" value="NAD(P)-binding Rossmann-like Domain"/>
    <property type="match status" value="1"/>
</dbReference>
<sequence length="43" mass="4373">MKVGIIGAGTMGAGIAQAFAQTEGFTVVLCDINNEFAANGKKK</sequence>